<keyword evidence="8" id="KW-1185">Reference proteome</keyword>
<evidence type="ECO:0000313" key="7">
    <source>
        <dbReference type="EMBL" id="KAK2606800.1"/>
    </source>
</evidence>
<keyword evidence="2" id="KW-0813">Transport</keyword>
<dbReference type="AlphaFoldDB" id="A0AAD9SF80"/>
<dbReference type="SUPFAM" id="SSF103473">
    <property type="entry name" value="MFS general substrate transporter"/>
    <property type="match status" value="1"/>
</dbReference>
<evidence type="ECO:0000256" key="4">
    <source>
        <dbReference type="ARBA" id="ARBA00022989"/>
    </source>
</evidence>
<feature type="transmembrane region" description="Helical" evidence="6">
    <location>
        <begin position="26"/>
        <end position="48"/>
    </location>
</feature>
<feature type="transmembrane region" description="Helical" evidence="6">
    <location>
        <begin position="183"/>
        <end position="203"/>
    </location>
</feature>
<accession>A0AAD9SF80</accession>
<evidence type="ECO:0000256" key="1">
    <source>
        <dbReference type="ARBA" id="ARBA00004141"/>
    </source>
</evidence>
<feature type="transmembrane region" description="Helical" evidence="6">
    <location>
        <begin position="481"/>
        <end position="498"/>
    </location>
</feature>
<keyword evidence="3 6" id="KW-0812">Transmembrane</keyword>
<feature type="transmembrane region" description="Helical" evidence="6">
    <location>
        <begin position="102"/>
        <end position="121"/>
    </location>
</feature>
<evidence type="ECO:0000256" key="5">
    <source>
        <dbReference type="ARBA" id="ARBA00023136"/>
    </source>
</evidence>
<sequence>MDKMEELGASESVEEGTLRSPRIKNLILFSSPLFGVQLAWTIQQVYGLGLLGHVKPYLSSLGFSATQLPFLILSGPLAGLIAPPVFAILSDSCQSRLGKRKPFIFGGGAAVVLSLLLLARARELGEVLSTSFSAAGVNTLLAKMIATISIYCLNFAMQPLYLGIRAWSVDFFLPHQQPVISLWSSRFMSLGSLFVAFVGYGSQKPSFESLAFVSAAILTAVLLLILVAAPADTRMTPGNDHRVRVQMPTSLHTHAFRLIKKIQDLPPITRHVCRTQLLAWFAWFPILQYSSSYVYEVYEANTSLNPNTAIARVSLMFYVAMFATNLAVPYLWRFSAKESSESSLSEKEGNGNHSHHTRGDHVLLQTWRICLIILAIWLLGLSLSSSRPLAVSIIFAATGVLFAIANWVPYSLISQEISSRSKLRHECEGDDHELEHEDSGSDTARLLAIHNMSITVPQILFSLASATLLSILGRLGTRLDVSWIFLMSIPAAVLSAWLV</sequence>
<gene>
    <name evidence="7" type="ORF">N8I77_005526</name>
</gene>
<evidence type="ECO:0000256" key="6">
    <source>
        <dbReference type="SAM" id="Phobius"/>
    </source>
</evidence>
<dbReference type="PANTHER" id="PTHR19432">
    <property type="entry name" value="SUGAR TRANSPORTER"/>
    <property type="match status" value="1"/>
</dbReference>
<organism evidence="7 8">
    <name type="scientific">Phomopsis amygdali</name>
    <name type="common">Fusicoccum amygdali</name>
    <dbReference type="NCBI Taxonomy" id="1214568"/>
    <lineage>
        <taxon>Eukaryota</taxon>
        <taxon>Fungi</taxon>
        <taxon>Dikarya</taxon>
        <taxon>Ascomycota</taxon>
        <taxon>Pezizomycotina</taxon>
        <taxon>Sordariomycetes</taxon>
        <taxon>Sordariomycetidae</taxon>
        <taxon>Diaporthales</taxon>
        <taxon>Diaporthaceae</taxon>
        <taxon>Diaporthe</taxon>
    </lineage>
</organism>
<feature type="transmembrane region" description="Helical" evidence="6">
    <location>
        <begin position="362"/>
        <end position="383"/>
    </location>
</feature>
<proteinExistence type="predicted"/>
<dbReference type="PANTHER" id="PTHR19432:SF35">
    <property type="entry name" value="SOLUTE CARRIER FAMILY 45 MEMBER 3 ISOFORM X1"/>
    <property type="match status" value="1"/>
</dbReference>
<dbReference type="GO" id="GO:0008506">
    <property type="term" value="F:sucrose:proton symporter activity"/>
    <property type="evidence" value="ECO:0007669"/>
    <property type="project" value="TreeGrafter"/>
</dbReference>
<dbReference type="EMBL" id="JAUJFL010000003">
    <property type="protein sequence ID" value="KAK2606800.1"/>
    <property type="molecule type" value="Genomic_DNA"/>
</dbReference>
<dbReference type="GO" id="GO:0005886">
    <property type="term" value="C:plasma membrane"/>
    <property type="evidence" value="ECO:0007669"/>
    <property type="project" value="TreeGrafter"/>
</dbReference>
<comment type="subcellular location">
    <subcellularLocation>
        <location evidence="1">Membrane</location>
        <topology evidence="1">Multi-pass membrane protein</topology>
    </subcellularLocation>
</comment>
<protein>
    <submittedName>
        <fullName evidence="7">Uncharacterized protein</fullName>
    </submittedName>
</protein>
<dbReference type="Gene3D" id="1.20.1250.20">
    <property type="entry name" value="MFS general substrate transporter like domains"/>
    <property type="match status" value="1"/>
</dbReference>
<keyword evidence="4 6" id="KW-1133">Transmembrane helix</keyword>
<name>A0AAD9SF80_PHOAM</name>
<evidence type="ECO:0000256" key="3">
    <source>
        <dbReference type="ARBA" id="ARBA00022692"/>
    </source>
</evidence>
<reference evidence="7" key="1">
    <citation type="submission" date="2023-06" db="EMBL/GenBank/DDBJ databases">
        <authorList>
            <person name="Noh H."/>
        </authorList>
    </citation>
    <scope>NUCLEOTIDE SEQUENCE</scope>
    <source>
        <strain evidence="7">DUCC20226</strain>
    </source>
</reference>
<evidence type="ECO:0000313" key="8">
    <source>
        <dbReference type="Proteomes" id="UP001265746"/>
    </source>
</evidence>
<feature type="transmembrane region" description="Helical" evidence="6">
    <location>
        <begin position="454"/>
        <end position="475"/>
    </location>
</feature>
<feature type="transmembrane region" description="Helical" evidence="6">
    <location>
        <begin position="68"/>
        <end position="90"/>
    </location>
</feature>
<feature type="transmembrane region" description="Helical" evidence="6">
    <location>
        <begin position="315"/>
        <end position="332"/>
    </location>
</feature>
<feature type="transmembrane region" description="Helical" evidence="6">
    <location>
        <begin position="389"/>
        <end position="413"/>
    </location>
</feature>
<dbReference type="InterPro" id="IPR036259">
    <property type="entry name" value="MFS_trans_sf"/>
</dbReference>
<comment type="caution">
    <text evidence="7">The sequence shown here is derived from an EMBL/GenBank/DDBJ whole genome shotgun (WGS) entry which is preliminary data.</text>
</comment>
<feature type="transmembrane region" description="Helical" evidence="6">
    <location>
        <begin position="209"/>
        <end position="229"/>
    </location>
</feature>
<keyword evidence="5 6" id="KW-0472">Membrane</keyword>
<dbReference type="Proteomes" id="UP001265746">
    <property type="component" value="Unassembled WGS sequence"/>
</dbReference>
<evidence type="ECO:0000256" key="2">
    <source>
        <dbReference type="ARBA" id="ARBA00022448"/>
    </source>
</evidence>
<feature type="transmembrane region" description="Helical" evidence="6">
    <location>
        <begin position="141"/>
        <end position="162"/>
    </location>
</feature>